<dbReference type="EMBL" id="BGPR01000074">
    <property type="protein sequence ID" value="GBL90813.1"/>
    <property type="molecule type" value="Genomic_DNA"/>
</dbReference>
<evidence type="ECO:0000313" key="2">
    <source>
        <dbReference type="Proteomes" id="UP000499080"/>
    </source>
</evidence>
<sequence>MLDHSEHEKSQKLHFRFACNHRLHNLSAFDDIRRLIDEAIKRAGCCPVCRGLIIVDNTGGKIIMYSPTTARPPYKCIFSYGDLMVINNDRLFLLMTVIRFCLTVEHHENLFQPGRQV</sequence>
<reference evidence="1 2" key="1">
    <citation type="journal article" date="2019" name="Sci. Rep.">
        <title>Orb-weaving spider Araneus ventricosus genome elucidates the spidroin gene catalogue.</title>
        <authorList>
            <person name="Kono N."/>
            <person name="Nakamura H."/>
            <person name="Ohtoshi R."/>
            <person name="Moran D.A.P."/>
            <person name="Shinohara A."/>
            <person name="Yoshida Y."/>
            <person name="Fujiwara M."/>
            <person name="Mori M."/>
            <person name="Tomita M."/>
            <person name="Arakawa K."/>
        </authorList>
    </citation>
    <scope>NUCLEOTIDE SEQUENCE [LARGE SCALE GENOMIC DNA]</scope>
</reference>
<name>A0A4Y2BFR0_ARAVE</name>
<proteinExistence type="predicted"/>
<keyword evidence="2" id="KW-1185">Reference proteome</keyword>
<gene>
    <name evidence="1" type="ORF">AVEN_215548_1</name>
</gene>
<dbReference type="AlphaFoldDB" id="A0A4Y2BFR0"/>
<accession>A0A4Y2BFR0</accession>
<evidence type="ECO:0000313" key="1">
    <source>
        <dbReference type="EMBL" id="GBL90813.1"/>
    </source>
</evidence>
<protein>
    <submittedName>
        <fullName evidence="1">Uncharacterized protein</fullName>
    </submittedName>
</protein>
<comment type="caution">
    <text evidence="1">The sequence shown here is derived from an EMBL/GenBank/DDBJ whole genome shotgun (WGS) entry which is preliminary data.</text>
</comment>
<dbReference type="Proteomes" id="UP000499080">
    <property type="component" value="Unassembled WGS sequence"/>
</dbReference>
<organism evidence="1 2">
    <name type="scientific">Araneus ventricosus</name>
    <name type="common">Orbweaver spider</name>
    <name type="synonym">Epeira ventricosa</name>
    <dbReference type="NCBI Taxonomy" id="182803"/>
    <lineage>
        <taxon>Eukaryota</taxon>
        <taxon>Metazoa</taxon>
        <taxon>Ecdysozoa</taxon>
        <taxon>Arthropoda</taxon>
        <taxon>Chelicerata</taxon>
        <taxon>Arachnida</taxon>
        <taxon>Araneae</taxon>
        <taxon>Araneomorphae</taxon>
        <taxon>Entelegynae</taxon>
        <taxon>Araneoidea</taxon>
        <taxon>Araneidae</taxon>
        <taxon>Araneus</taxon>
    </lineage>
</organism>